<evidence type="ECO:0008006" key="4">
    <source>
        <dbReference type="Google" id="ProtNLM"/>
    </source>
</evidence>
<evidence type="ECO:0000313" key="2">
    <source>
        <dbReference type="EMBL" id="PCR98846.1"/>
    </source>
</evidence>
<feature type="transmembrane region" description="Helical" evidence="1">
    <location>
        <begin position="194"/>
        <end position="215"/>
    </location>
</feature>
<gene>
    <name evidence="2" type="ORF">RT41_GL000877</name>
</gene>
<keyword evidence="1" id="KW-0812">Transmembrane</keyword>
<dbReference type="AlphaFoldDB" id="A0A2A5RIG5"/>
<accession>A0A2A5RIG5</accession>
<feature type="transmembrane region" description="Helical" evidence="1">
    <location>
        <begin position="564"/>
        <end position="584"/>
    </location>
</feature>
<keyword evidence="1" id="KW-1133">Transmembrane helix</keyword>
<dbReference type="Proteomes" id="UP000218181">
    <property type="component" value="Unassembled WGS sequence"/>
</dbReference>
<dbReference type="OrthoDB" id="2239972at2"/>
<protein>
    <recommendedName>
        <fullName evidence="4">Bacteriocin-associated integral membrane protein</fullName>
    </recommendedName>
</protein>
<comment type="caution">
    <text evidence="2">The sequence shown here is derived from an EMBL/GenBank/DDBJ whole genome shotgun (WGS) entry which is preliminary data.</text>
</comment>
<name>A0A2A5RIG5_9LACT</name>
<reference evidence="2 3" key="1">
    <citation type="submission" date="2014-12" db="EMBL/GenBank/DDBJ databases">
        <title>Draft genome sequences of 10 type strains of Lactococcus.</title>
        <authorList>
            <person name="Sun Z."/>
            <person name="Zhong Z."/>
            <person name="Liu W."/>
            <person name="Zhang W."/>
            <person name="Zhang H."/>
        </authorList>
    </citation>
    <scope>NUCLEOTIDE SEQUENCE [LARGE SCALE GENOMIC DNA]</scope>
    <source>
        <strain evidence="2 3">JCM 16395</strain>
    </source>
</reference>
<proteinExistence type="predicted"/>
<keyword evidence="3" id="KW-1185">Reference proteome</keyword>
<sequence>MNRVTKLLLLILFTVISFSSANMIKNSLIDSKIKKNYEPSELSKIQLPTNVKYDNNLISQVKDVSEATDTSFTFRVTYVASKNDGKGNVDFIKPINRVMFFHTKHFPKEDKVFVTHGFEYVFLNFPLSKITSVQLNNSDIYIDNKNKSKGLKELANLINKKYGLNIQDKDLLSSNPNQYDTHYGDFIGYNNSNLTLFIVISNIFFAILLFVWLVSNNKKIAIYRLNGLSSTKITKLLFMKEFCCTALLIYLIVSLANFKSLNFEYTILIIFMMSIVVIISYLAVLLVSKFSLSNQINSKSFFKYSHYTLYSIKAFVFLVTISTSASLIYLINSGLNTNTKTGNDYSVLYPEYVGYTLNSDSSYSNDSELTSDLFNYAEKHDGLYVNPIRLNVENSEEKNVLQLNYNYLLKFNIKTSDNKSILINNDNTSGIVVVSDKLKPHLKDIKKFYASSSSFSSPTIHYYFMKDNQKFKLLDGSNGNITPDLLEIYTSKNVGQNLDALHNATMKFKILGTKDKTYNSIKKILKKHGQLETHPSLITVNNINRSDYLSSIGNPLSYTVTNGLIILIFLSMILSTTFFYFEFYKKKIAVSYLYGMSYLKTYKSLFVLLSIQGLIFLIYGALQQNRIIILEALLLYFMIEIIITILLSKKLQKKLILNFLKGE</sequence>
<dbReference type="Pfam" id="PF07242">
    <property type="entry name" value="DUF1430"/>
    <property type="match status" value="1"/>
</dbReference>
<feature type="transmembrane region" description="Helical" evidence="1">
    <location>
        <begin position="307"/>
        <end position="331"/>
    </location>
</feature>
<feature type="transmembrane region" description="Helical" evidence="1">
    <location>
        <begin position="628"/>
        <end position="647"/>
    </location>
</feature>
<feature type="transmembrane region" description="Helical" evidence="1">
    <location>
        <begin position="265"/>
        <end position="287"/>
    </location>
</feature>
<dbReference type="NCBIfam" id="TIGR01654">
    <property type="entry name" value="bact_immun_7tm"/>
    <property type="match status" value="1"/>
</dbReference>
<evidence type="ECO:0000313" key="3">
    <source>
        <dbReference type="Proteomes" id="UP000218181"/>
    </source>
</evidence>
<keyword evidence="1" id="KW-0472">Membrane</keyword>
<feature type="transmembrane region" description="Helical" evidence="1">
    <location>
        <begin position="236"/>
        <end position="253"/>
    </location>
</feature>
<evidence type="ECO:0000256" key="1">
    <source>
        <dbReference type="SAM" id="Phobius"/>
    </source>
</evidence>
<dbReference type="EMBL" id="JXJU01000020">
    <property type="protein sequence ID" value="PCR98846.1"/>
    <property type="molecule type" value="Genomic_DNA"/>
</dbReference>
<dbReference type="InterPro" id="IPR006541">
    <property type="entry name" value="Bacteriocin_ass"/>
</dbReference>
<feature type="transmembrane region" description="Helical" evidence="1">
    <location>
        <begin position="605"/>
        <end position="622"/>
    </location>
</feature>
<dbReference type="RefSeq" id="WP_096819125.1">
    <property type="nucleotide sequence ID" value="NZ_JXJU01000020.1"/>
</dbReference>
<dbReference type="STRING" id="1291764.GCA_001311235_03259"/>
<organism evidence="2 3">
    <name type="scientific">Lactococcus fujiensis JCM 16395</name>
    <dbReference type="NCBI Taxonomy" id="1291764"/>
    <lineage>
        <taxon>Bacteria</taxon>
        <taxon>Bacillati</taxon>
        <taxon>Bacillota</taxon>
        <taxon>Bacilli</taxon>
        <taxon>Lactobacillales</taxon>
        <taxon>Streptococcaceae</taxon>
        <taxon>Lactococcus</taxon>
    </lineage>
</organism>